<dbReference type="PRINTS" id="PR00291">
    <property type="entry name" value="KUNITZINHBTR"/>
</dbReference>
<sequence>MIVIVIPFELPKGTTHPCGQDYPEPKPLQRKKPNRIFKVEASRDYYLVSAIRGAGGGGLTLFRGRNELCPLDVVQLSSDLQKGTRLRFATYDNTSIINEEVDLNVRFSTETRCNEPTVWRVDSYDASRGKWFISTGGVEGNPGAQTLKNWFKFERIGRDRATYKIVHCPSVCESCVSLCNDVGVSNDHARRLALTNGLALAVVLVPANERSALCAS</sequence>
<accession>A0AAP0M7Q6</accession>
<comment type="caution">
    <text evidence="1">The sequence shown here is derived from an EMBL/GenBank/DDBJ whole genome shotgun (WGS) entry which is preliminary data.</text>
</comment>
<dbReference type="SUPFAM" id="SSF50386">
    <property type="entry name" value="STI-like"/>
    <property type="match status" value="1"/>
</dbReference>
<dbReference type="Pfam" id="PF00197">
    <property type="entry name" value="Kunitz_legume"/>
    <property type="match status" value="1"/>
</dbReference>
<keyword evidence="2" id="KW-1185">Reference proteome</keyword>
<proteinExistence type="predicted"/>
<dbReference type="InterPro" id="IPR011065">
    <property type="entry name" value="Kunitz_inhibitor_STI-like_sf"/>
</dbReference>
<dbReference type="SMART" id="SM00452">
    <property type="entry name" value="STI"/>
    <property type="match status" value="1"/>
</dbReference>
<dbReference type="GO" id="GO:0004866">
    <property type="term" value="F:endopeptidase inhibitor activity"/>
    <property type="evidence" value="ECO:0007669"/>
    <property type="project" value="InterPro"/>
</dbReference>
<gene>
    <name evidence="1" type="ORF">WN944_014355</name>
</gene>
<dbReference type="EMBL" id="JBCGBO010000005">
    <property type="protein sequence ID" value="KAK9199167.1"/>
    <property type="molecule type" value="Genomic_DNA"/>
</dbReference>
<protein>
    <submittedName>
        <fullName evidence="1">Uncharacterized protein</fullName>
    </submittedName>
</protein>
<dbReference type="AlphaFoldDB" id="A0AAP0M7Q6"/>
<organism evidence="1 2">
    <name type="scientific">Citrus x changshan-huyou</name>
    <dbReference type="NCBI Taxonomy" id="2935761"/>
    <lineage>
        <taxon>Eukaryota</taxon>
        <taxon>Viridiplantae</taxon>
        <taxon>Streptophyta</taxon>
        <taxon>Embryophyta</taxon>
        <taxon>Tracheophyta</taxon>
        <taxon>Spermatophyta</taxon>
        <taxon>Magnoliopsida</taxon>
        <taxon>eudicotyledons</taxon>
        <taxon>Gunneridae</taxon>
        <taxon>Pentapetalae</taxon>
        <taxon>rosids</taxon>
        <taxon>malvids</taxon>
        <taxon>Sapindales</taxon>
        <taxon>Rutaceae</taxon>
        <taxon>Aurantioideae</taxon>
        <taxon>Citrus</taxon>
    </lineage>
</organism>
<dbReference type="PANTHER" id="PTHR33107">
    <property type="entry name" value="KUNITZ TRYPSIN INHIBITOR 2"/>
    <property type="match status" value="1"/>
</dbReference>
<dbReference type="CDD" id="cd23370">
    <property type="entry name" value="beta-trefoil_STI_MkMLP-like"/>
    <property type="match status" value="1"/>
</dbReference>
<reference evidence="1 2" key="1">
    <citation type="submission" date="2024-05" db="EMBL/GenBank/DDBJ databases">
        <title>Haplotype-resolved chromosome-level genome assembly of Huyou (Citrus changshanensis).</title>
        <authorList>
            <person name="Miao C."/>
            <person name="Chen W."/>
            <person name="Wu Y."/>
            <person name="Wang L."/>
            <person name="Zhao S."/>
            <person name="Grierson D."/>
            <person name="Xu C."/>
            <person name="Chen K."/>
        </authorList>
    </citation>
    <scope>NUCLEOTIDE SEQUENCE [LARGE SCALE GENOMIC DNA]</scope>
    <source>
        <strain evidence="1">01-14</strain>
        <tissue evidence="1">Leaf</tissue>
    </source>
</reference>
<dbReference type="Gene3D" id="2.80.10.50">
    <property type="match status" value="1"/>
</dbReference>
<name>A0AAP0M7Q6_9ROSI</name>
<dbReference type="Proteomes" id="UP001428341">
    <property type="component" value="Unassembled WGS sequence"/>
</dbReference>
<dbReference type="InterPro" id="IPR002160">
    <property type="entry name" value="Prot_inh_Kunz-lg"/>
</dbReference>
<dbReference type="PANTHER" id="PTHR33107:SF5">
    <property type="entry name" value="KUNITZ TRYPSIN INHIBITOR 5"/>
    <property type="match status" value="1"/>
</dbReference>
<evidence type="ECO:0000313" key="2">
    <source>
        <dbReference type="Proteomes" id="UP001428341"/>
    </source>
</evidence>
<evidence type="ECO:0000313" key="1">
    <source>
        <dbReference type="EMBL" id="KAK9199167.1"/>
    </source>
</evidence>